<proteinExistence type="inferred from homology"/>
<protein>
    <recommendedName>
        <fullName evidence="15">Shugoshin</fullName>
    </recommendedName>
</protein>
<evidence type="ECO:0000256" key="4">
    <source>
        <dbReference type="ARBA" id="ARBA00022618"/>
    </source>
</evidence>
<evidence type="ECO:0000256" key="2">
    <source>
        <dbReference type="ARBA" id="ARBA00010845"/>
    </source>
</evidence>
<feature type="domain" description="Shugoshin C-terminal" evidence="11">
    <location>
        <begin position="332"/>
        <end position="354"/>
    </location>
</feature>
<feature type="region of interest" description="Disordered" evidence="10">
    <location>
        <begin position="207"/>
        <end position="263"/>
    </location>
</feature>
<evidence type="ECO:0000313" key="13">
    <source>
        <dbReference type="EMBL" id="CAI4218131.1"/>
    </source>
</evidence>
<keyword evidence="3" id="KW-0158">Chromosome</keyword>
<evidence type="ECO:0000256" key="1">
    <source>
        <dbReference type="ARBA" id="ARBA00004584"/>
    </source>
</evidence>
<gene>
    <name evidence="13" type="ORF">PPNO1_LOCUS7729</name>
</gene>
<feature type="domain" description="Shugoshin N-terminal coiled-coil" evidence="12">
    <location>
        <begin position="17"/>
        <end position="61"/>
    </location>
</feature>
<dbReference type="OrthoDB" id="5394106at2759"/>
<dbReference type="AlphaFoldDB" id="A0A9P1H9N8"/>
<feature type="compositionally biased region" description="Basic and acidic residues" evidence="10">
    <location>
        <begin position="457"/>
        <end position="466"/>
    </location>
</feature>
<dbReference type="GO" id="GO:0051301">
    <property type="term" value="P:cell division"/>
    <property type="evidence" value="ECO:0007669"/>
    <property type="project" value="UniProtKB-KW"/>
</dbReference>
<evidence type="ECO:0000256" key="3">
    <source>
        <dbReference type="ARBA" id="ARBA00022454"/>
    </source>
</evidence>
<feature type="compositionally biased region" description="Low complexity" evidence="10">
    <location>
        <begin position="154"/>
        <end position="167"/>
    </location>
</feature>
<evidence type="ECO:0000256" key="7">
    <source>
        <dbReference type="ARBA" id="ARBA00023306"/>
    </source>
</evidence>
<keyword evidence="4" id="KW-0132">Cell division</keyword>
<reference evidence="13" key="1">
    <citation type="submission" date="2022-11" db="EMBL/GenBank/DDBJ databases">
        <authorList>
            <person name="Scott C."/>
            <person name="Bruce N."/>
        </authorList>
    </citation>
    <scope>NUCLEOTIDE SEQUENCE</scope>
</reference>
<dbReference type="GO" id="GO:0045132">
    <property type="term" value="P:meiotic chromosome segregation"/>
    <property type="evidence" value="ECO:0007669"/>
    <property type="project" value="InterPro"/>
</dbReference>
<sequence length="515" mass="56546">MARLNDPPQSADSYETLRRKLLRQNRDLARVNSTQSLKIRHLENECARMLSENLELRGQILQLEKEVENSKAQRIADHALEIKMKLEEQLAEWGSMLSGLGLEPPRNGPGQEAEARAREEGRLTPIQEHRTYPRATLDSEEIMALRSEIAAADISAADAPSSVPSKSGSKRKLGVREDIEPTPTTTTEAAALPAFAPRRKSTIAKERMGGKTLKELAAIRRESRDRLPKKVAGKKGTLPNEKPGKALKSKLSKEDVSQRPVRAKGPAVVVIKETPVLAPEEAIITPLAEPEPERVAALEAHLLSPSPGPKSQAESSDTPPPADISWKGETTRPSRRSRAPVSYAEPNLRDKMRRPTKDMVDAVSGEGKYRRSSNAPADDSAATTEGLAKPESTTEDSHEKAPLALEAPMMSALPASPWRRRARSTATHSRFRREPSETAGRKLRVSRRVSTAGHTELSLEREEMTKASRKRTSMHVGRRARQDLGPGAYAEDGDDVVGLAAGAKDRALRRKSTML</sequence>
<evidence type="ECO:0000259" key="12">
    <source>
        <dbReference type="Pfam" id="PF07558"/>
    </source>
</evidence>
<comment type="subcellular location">
    <subcellularLocation>
        <location evidence="1">Chromosome</location>
        <location evidence="1">Centromere</location>
    </subcellularLocation>
</comment>
<feature type="region of interest" description="Disordered" evidence="10">
    <location>
        <begin position="154"/>
        <end position="176"/>
    </location>
</feature>
<accession>A0A9P1H9N8</accession>
<keyword evidence="6 9" id="KW-0175">Coiled coil</keyword>
<dbReference type="EMBL" id="CALLCH030000017">
    <property type="protein sequence ID" value="CAI4218131.1"/>
    <property type="molecule type" value="Genomic_DNA"/>
</dbReference>
<keyword evidence="5" id="KW-0159">Chromosome partition</keyword>
<keyword evidence="14" id="KW-1185">Reference proteome</keyword>
<evidence type="ECO:0008006" key="15">
    <source>
        <dbReference type="Google" id="ProtNLM"/>
    </source>
</evidence>
<evidence type="ECO:0000313" key="14">
    <source>
        <dbReference type="Proteomes" id="UP000838763"/>
    </source>
</evidence>
<dbReference type="InterPro" id="IPR011515">
    <property type="entry name" value="Shugoshin_C"/>
</dbReference>
<evidence type="ECO:0000256" key="5">
    <source>
        <dbReference type="ARBA" id="ARBA00022829"/>
    </source>
</evidence>
<feature type="region of interest" description="Disordered" evidence="10">
    <location>
        <begin position="288"/>
        <end position="493"/>
    </location>
</feature>
<evidence type="ECO:0000256" key="9">
    <source>
        <dbReference type="SAM" id="Coils"/>
    </source>
</evidence>
<evidence type="ECO:0000256" key="6">
    <source>
        <dbReference type="ARBA" id="ARBA00023054"/>
    </source>
</evidence>
<evidence type="ECO:0000256" key="10">
    <source>
        <dbReference type="SAM" id="MobiDB-lite"/>
    </source>
</evidence>
<organism evidence="13 14">
    <name type="scientific">Parascedosporium putredinis</name>
    <dbReference type="NCBI Taxonomy" id="1442378"/>
    <lineage>
        <taxon>Eukaryota</taxon>
        <taxon>Fungi</taxon>
        <taxon>Dikarya</taxon>
        <taxon>Ascomycota</taxon>
        <taxon>Pezizomycotina</taxon>
        <taxon>Sordariomycetes</taxon>
        <taxon>Hypocreomycetidae</taxon>
        <taxon>Microascales</taxon>
        <taxon>Microascaceae</taxon>
        <taxon>Parascedosporium</taxon>
    </lineage>
</organism>
<feature type="compositionally biased region" description="Basic residues" evidence="10">
    <location>
        <begin position="467"/>
        <end position="479"/>
    </location>
</feature>
<evidence type="ECO:0000256" key="8">
    <source>
        <dbReference type="ARBA" id="ARBA00023328"/>
    </source>
</evidence>
<keyword evidence="8" id="KW-0137">Centromere</keyword>
<comment type="caution">
    <text evidence="13">The sequence shown here is derived from an EMBL/GenBank/DDBJ whole genome shotgun (WGS) entry which is preliminary data.</text>
</comment>
<dbReference type="GO" id="GO:0000779">
    <property type="term" value="C:condensed chromosome, centromeric region"/>
    <property type="evidence" value="ECO:0007669"/>
    <property type="project" value="UniProtKB-ARBA"/>
</dbReference>
<dbReference type="Proteomes" id="UP000838763">
    <property type="component" value="Unassembled WGS sequence"/>
</dbReference>
<dbReference type="Pfam" id="PF07558">
    <property type="entry name" value="Shugoshin_N"/>
    <property type="match status" value="1"/>
</dbReference>
<comment type="similarity">
    <text evidence="2">Belongs to the shugoshin family.</text>
</comment>
<keyword evidence="7" id="KW-0131">Cell cycle</keyword>
<feature type="compositionally biased region" description="Basic and acidic residues" evidence="10">
    <location>
        <begin position="347"/>
        <end position="360"/>
    </location>
</feature>
<feature type="coiled-coil region" evidence="9">
    <location>
        <begin position="39"/>
        <end position="73"/>
    </location>
</feature>
<name>A0A9P1H9N8_9PEZI</name>
<dbReference type="InterPro" id="IPR011516">
    <property type="entry name" value="Shugoshin_N"/>
</dbReference>
<dbReference type="Pfam" id="PF07557">
    <property type="entry name" value="Shugoshin_C"/>
    <property type="match status" value="1"/>
</dbReference>
<feature type="compositionally biased region" description="Basic and acidic residues" evidence="10">
    <location>
        <begin position="207"/>
        <end position="228"/>
    </location>
</feature>
<evidence type="ECO:0000259" key="11">
    <source>
        <dbReference type="Pfam" id="PF07557"/>
    </source>
</evidence>
<dbReference type="GO" id="GO:0005634">
    <property type="term" value="C:nucleus"/>
    <property type="evidence" value="ECO:0007669"/>
    <property type="project" value="InterPro"/>
</dbReference>